<feature type="region of interest" description="Disordered" evidence="1">
    <location>
        <begin position="72"/>
        <end position="102"/>
    </location>
</feature>
<feature type="compositionally biased region" description="Polar residues" evidence="1">
    <location>
        <begin position="631"/>
        <end position="643"/>
    </location>
</feature>
<evidence type="ECO:0000256" key="1">
    <source>
        <dbReference type="SAM" id="MobiDB-lite"/>
    </source>
</evidence>
<feature type="compositionally biased region" description="Basic residues" evidence="1">
    <location>
        <begin position="900"/>
        <end position="911"/>
    </location>
</feature>
<feature type="region of interest" description="Disordered" evidence="1">
    <location>
        <begin position="397"/>
        <end position="562"/>
    </location>
</feature>
<name>A0A7S1IU00_9EUGL</name>
<feature type="compositionally biased region" description="Basic and acidic residues" evidence="1">
    <location>
        <begin position="475"/>
        <end position="484"/>
    </location>
</feature>
<proteinExistence type="predicted"/>
<organism evidence="2">
    <name type="scientific">Eutreptiella gymnastica</name>
    <dbReference type="NCBI Taxonomy" id="73025"/>
    <lineage>
        <taxon>Eukaryota</taxon>
        <taxon>Discoba</taxon>
        <taxon>Euglenozoa</taxon>
        <taxon>Euglenida</taxon>
        <taxon>Spirocuta</taxon>
        <taxon>Euglenophyceae</taxon>
        <taxon>Eutreptiales</taxon>
        <taxon>Eutreptiaceae</taxon>
        <taxon>Eutreptiella</taxon>
    </lineage>
</organism>
<feature type="compositionally biased region" description="Basic and acidic residues" evidence="1">
    <location>
        <begin position="875"/>
        <end position="887"/>
    </location>
</feature>
<feature type="region of interest" description="Disordered" evidence="1">
    <location>
        <begin position="628"/>
        <end position="647"/>
    </location>
</feature>
<sequence>MEDVEHEQCSFGVEDLERTKSALSRATSVRFDNNVTETEIEALEHDEHARLRRDTSEVLEFFRFGSQIFEVPEDYDEDQPPDLGPRDSVQTATDTETGTETETDLDAAPLACRDMETQTEAPFGEACSAETVQRQDLRDLMAKYALMRARYAVRVQVLEEQLLAMHDPAVSGSKAHIEHKLHIKAMWNGCDFKTPQGRHQLVRARDNGLVQLSATMKQKIQKSQYRQPLQALDDRLMGVYRNLRTITTNTLSKVWTMAVATDGLRCPDAQQECLSQINECIMQSNIMTRQLGLWMPDLIDLVLKTEQELQQRHRKSMEGRRECEKCDKIKDGAALFASHVCTPCRTFLMNRDVAMRDTKRLSGGTVISRCTICTGPVSNKLANKPGAAATAVGLGAKRGPKRVVASAPAKGPVNNQRDQEPPDLKLSKPTKTSDDQAPSSPTGSPKAPSSPKASPRSPGKKRKKGKRNAADLSDTDPKSYKDAYLRAAQHPILKSCLKQPRNDEEEVTPKVVRTVKFATDSGTDDEAIRPDDEEGKGDERRTKGAGDKSRANTDTDGDLFKPISAEDILSGRMDLYGGDDSNQRVVEGDMQTAWTRLVERLPTTTTTGRPRPGFGRWPRASEVLAFKTPEVDTTTQERQTTSGREVEKVSILAPKDRPKPQAEAHIQLLPAALTTAEQASIHQSPADAPPRSPVGGGVTLIRQQQGSNGAIAAAPRRASFAYPLLSRTGKPWHAPKRSVRAILQSSRMLYNQKLDTPSTSEATEEAEYTDYTYSVQSGEDLSEHPLIEVTQEEGTDSATTEMAAMQDTGDNDPLQSPSDILDSAGLSQDASGLAGEGTGSDDMQTTQAGMDDLAPELWPDSEPEPPYSETPDSDLNAHSDSAEDLDPKQSTYTTFEELHRARRVSQGRGRGKGGNSFQRRTPPPMV</sequence>
<feature type="compositionally biased region" description="Low complexity" evidence="1">
    <location>
        <begin position="437"/>
        <end position="457"/>
    </location>
</feature>
<gene>
    <name evidence="2" type="ORF">EGYM00392_LOCUS33833</name>
</gene>
<feature type="compositionally biased region" description="Basic and acidic residues" evidence="1">
    <location>
        <begin position="417"/>
        <end position="434"/>
    </location>
</feature>
<dbReference type="EMBL" id="HBGA01090472">
    <property type="protein sequence ID" value="CAD9022712.1"/>
    <property type="molecule type" value="Transcribed_RNA"/>
</dbReference>
<protein>
    <submittedName>
        <fullName evidence="2">Uncharacterized protein</fullName>
    </submittedName>
</protein>
<feature type="compositionally biased region" description="Basic residues" evidence="1">
    <location>
        <begin position="458"/>
        <end position="467"/>
    </location>
</feature>
<dbReference type="AlphaFoldDB" id="A0A7S1IU00"/>
<reference evidence="2" key="1">
    <citation type="submission" date="2021-01" db="EMBL/GenBank/DDBJ databases">
        <authorList>
            <person name="Corre E."/>
            <person name="Pelletier E."/>
            <person name="Niang G."/>
            <person name="Scheremetjew M."/>
            <person name="Finn R."/>
            <person name="Kale V."/>
            <person name="Holt S."/>
            <person name="Cochrane G."/>
            <person name="Meng A."/>
            <person name="Brown T."/>
            <person name="Cohen L."/>
        </authorList>
    </citation>
    <scope>NUCLEOTIDE SEQUENCE</scope>
    <source>
        <strain evidence="2">NIES-381</strain>
    </source>
</reference>
<feature type="region of interest" description="Disordered" evidence="1">
    <location>
        <begin position="753"/>
        <end position="926"/>
    </location>
</feature>
<evidence type="ECO:0000313" key="2">
    <source>
        <dbReference type="EMBL" id="CAD9022712.1"/>
    </source>
</evidence>
<accession>A0A7S1IU00</accession>
<feature type="compositionally biased region" description="Basic and acidic residues" evidence="1">
    <location>
        <begin position="537"/>
        <end position="553"/>
    </location>
</feature>